<keyword evidence="1" id="KW-0732">Signal</keyword>
<dbReference type="Pfam" id="PF13688">
    <property type="entry name" value="Reprolysin_5"/>
    <property type="match status" value="1"/>
</dbReference>
<organism evidence="2 3">
    <name type="scientific">Niabella soli DSM 19437</name>
    <dbReference type="NCBI Taxonomy" id="929713"/>
    <lineage>
        <taxon>Bacteria</taxon>
        <taxon>Pseudomonadati</taxon>
        <taxon>Bacteroidota</taxon>
        <taxon>Chitinophagia</taxon>
        <taxon>Chitinophagales</taxon>
        <taxon>Chitinophagaceae</taxon>
        <taxon>Niabella</taxon>
    </lineage>
</organism>
<dbReference type="KEGG" id="nso:NIASO_07400"/>
<dbReference type="AlphaFoldDB" id="W0EW63"/>
<protein>
    <recommendedName>
        <fullName evidence="4">Peptidase</fullName>
    </recommendedName>
</protein>
<dbReference type="EMBL" id="CP007035">
    <property type="protein sequence ID" value="AHF15032.1"/>
    <property type="molecule type" value="Genomic_DNA"/>
</dbReference>
<dbReference type="InterPro" id="IPR024079">
    <property type="entry name" value="MetalloPept_cat_dom_sf"/>
</dbReference>
<dbReference type="STRING" id="929713.NIASO_07400"/>
<evidence type="ECO:0008006" key="4">
    <source>
        <dbReference type="Google" id="ProtNLM"/>
    </source>
</evidence>
<accession>W0EW63</accession>
<gene>
    <name evidence="2" type="ORF">NIASO_07400</name>
</gene>
<dbReference type="OrthoDB" id="1121673at2"/>
<dbReference type="HOGENOM" id="CLU_1048910_0_0_10"/>
<sequence>MKRFKLAIVLATCSLIAATCSKKDALFANNSGGNSAAYNRSVGASAKELLSANPYTALSVEIVYMPGYAPQPAALDHLRQFLINRLNKPAGITITTRAIPDTASQLNLDQVAHIENKDRSAFNTGTQMSLYILYAGSSYTEPNTLGISYRNSSAALFEKTIYAHSGGFGQVTRAVLEATVLEHEVGHLMGLVDLGSPMQTTHKDAQHGNHCNNNQCLMYYATETTDFFSALPGGSIPVPDANCLADLRANGGK</sequence>
<name>W0EW63_9BACT</name>
<evidence type="ECO:0000313" key="3">
    <source>
        <dbReference type="Proteomes" id="UP000003586"/>
    </source>
</evidence>
<evidence type="ECO:0000313" key="2">
    <source>
        <dbReference type="EMBL" id="AHF15032.1"/>
    </source>
</evidence>
<reference evidence="2 3" key="1">
    <citation type="submission" date="2013-12" db="EMBL/GenBank/DDBJ databases">
        <authorList>
            <consortium name="DOE Joint Genome Institute"/>
            <person name="Eisen J."/>
            <person name="Huntemann M."/>
            <person name="Han J."/>
            <person name="Chen A."/>
            <person name="Kyrpides N."/>
            <person name="Mavromatis K."/>
            <person name="Markowitz V."/>
            <person name="Palaniappan K."/>
            <person name="Ivanova N."/>
            <person name="Schaumberg A."/>
            <person name="Pati A."/>
            <person name="Liolios K."/>
            <person name="Nordberg H.P."/>
            <person name="Cantor M.N."/>
            <person name="Hua S.X."/>
            <person name="Woyke T."/>
        </authorList>
    </citation>
    <scope>NUCLEOTIDE SEQUENCE [LARGE SCALE GENOMIC DNA]</scope>
    <source>
        <strain evidence="3">DSM 19437</strain>
    </source>
</reference>
<dbReference type="Proteomes" id="UP000003586">
    <property type="component" value="Chromosome"/>
</dbReference>
<keyword evidence="3" id="KW-1185">Reference proteome</keyword>
<proteinExistence type="predicted"/>
<dbReference type="GO" id="GO:0008237">
    <property type="term" value="F:metallopeptidase activity"/>
    <property type="evidence" value="ECO:0007669"/>
    <property type="project" value="InterPro"/>
</dbReference>
<feature type="signal peptide" evidence="1">
    <location>
        <begin position="1"/>
        <end position="17"/>
    </location>
</feature>
<dbReference type="Gene3D" id="3.40.390.10">
    <property type="entry name" value="Collagenase (Catalytic Domain)"/>
    <property type="match status" value="1"/>
</dbReference>
<evidence type="ECO:0000256" key="1">
    <source>
        <dbReference type="SAM" id="SignalP"/>
    </source>
</evidence>
<dbReference type="SUPFAM" id="SSF55486">
    <property type="entry name" value="Metalloproteases ('zincins'), catalytic domain"/>
    <property type="match status" value="1"/>
</dbReference>
<feature type="chain" id="PRO_5004787764" description="Peptidase" evidence="1">
    <location>
        <begin position="18"/>
        <end position="253"/>
    </location>
</feature>
<dbReference type="RefSeq" id="WP_008584940.1">
    <property type="nucleotide sequence ID" value="NZ_CP007035.1"/>
</dbReference>
<dbReference type="eggNOG" id="COG1913">
    <property type="taxonomic scope" value="Bacteria"/>
</dbReference>